<dbReference type="OrthoDB" id="4564350at2"/>
<evidence type="ECO:0000313" key="2">
    <source>
        <dbReference type="EMBL" id="SDP02287.1"/>
    </source>
</evidence>
<keyword evidence="1" id="KW-0472">Membrane</keyword>
<keyword evidence="3" id="KW-1185">Reference proteome</keyword>
<proteinExistence type="predicted"/>
<keyword evidence="1" id="KW-1133">Transmembrane helix</keyword>
<accession>A0A1H0PAW8</accession>
<protein>
    <submittedName>
        <fullName evidence="2">Uncharacterized protein</fullName>
    </submittedName>
</protein>
<keyword evidence="1" id="KW-0812">Transmembrane</keyword>
<evidence type="ECO:0000256" key="1">
    <source>
        <dbReference type="SAM" id="Phobius"/>
    </source>
</evidence>
<organism evidence="2 3">
    <name type="scientific">Nakamurella panacisegetis</name>
    <dbReference type="NCBI Taxonomy" id="1090615"/>
    <lineage>
        <taxon>Bacteria</taxon>
        <taxon>Bacillati</taxon>
        <taxon>Actinomycetota</taxon>
        <taxon>Actinomycetes</taxon>
        <taxon>Nakamurellales</taxon>
        <taxon>Nakamurellaceae</taxon>
        <taxon>Nakamurella</taxon>
    </lineage>
</organism>
<dbReference type="Proteomes" id="UP000198741">
    <property type="component" value="Chromosome I"/>
</dbReference>
<dbReference type="STRING" id="1090615.SAMN04515671_2701"/>
<dbReference type="EMBL" id="LT629710">
    <property type="protein sequence ID" value="SDP02287.1"/>
    <property type="molecule type" value="Genomic_DNA"/>
</dbReference>
<sequence length="66" mass="7464">MTRVLTIALFVACGLGLAVLQWRGASEPGRAGTLGAVLRSTMSHRSSRMTVVVFWWWLGWHFFVER</sequence>
<dbReference type="Pfam" id="PF19684">
    <property type="entry name" value="DUF6186"/>
    <property type="match status" value="1"/>
</dbReference>
<name>A0A1H0PAW8_9ACTN</name>
<dbReference type="InterPro" id="IPR046177">
    <property type="entry name" value="DUF6186"/>
</dbReference>
<feature type="transmembrane region" description="Helical" evidence="1">
    <location>
        <begin position="47"/>
        <end position="64"/>
    </location>
</feature>
<dbReference type="AlphaFoldDB" id="A0A1H0PAW8"/>
<reference evidence="2 3" key="1">
    <citation type="submission" date="2016-10" db="EMBL/GenBank/DDBJ databases">
        <authorList>
            <person name="de Groot N.N."/>
        </authorList>
    </citation>
    <scope>NUCLEOTIDE SEQUENCE [LARGE SCALE GENOMIC DNA]</scope>
    <source>
        <strain evidence="3">P4-7,KCTC 19426,CECT 7604</strain>
    </source>
</reference>
<gene>
    <name evidence="2" type="ORF">SAMN04515671_2701</name>
</gene>
<evidence type="ECO:0000313" key="3">
    <source>
        <dbReference type="Proteomes" id="UP000198741"/>
    </source>
</evidence>
<dbReference type="RefSeq" id="WP_090476604.1">
    <property type="nucleotide sequence ID" value="NZ_LT629710.1"/>
</dbReference>